<dbReference type="InterPro" id="IPR036864">
    <property type="entry name" value="Zn2-C6_fun-type_DNA-bd_sf"/>
</dbReference>
<evidence type="ECO:0000313" key="3">
    <source>
        <dbReference type="EMBL" id="KAF2179160.1"/>
    </source>
</evidence>
<accession>A0A6A6DMI6</accession>
<dbReference type="PANTHER" id="PTHR47784">
    <property type="entry name" value="STEROL UPTAKE CONTROL PROTEIN 2"/>
    <property type="match status" value="1"/>
</dbReference>
<dbReference type="OrthoDB" id="4937900at2759"/>
<keyword evidence="4" id="KW-1185">Reference proteome</keyword>
<reference evidence="3" key="1">
    <citation type="journal article" date="2020" name="Stud. Mycol.">
        <title>101 Dothideomycetes genomes: a test case for predicting lifestyles and emergence of pathogens.</title>
        <authorList>
            <person name="Haridas S."/>
            <person name="Albert R."/>
            <person name="Binder M."/>
            <person name="Bloem J."/>
            <person name="Labutti K."/>
            <person name="Salamov A."/>
            <person name="Andreopoulos B."/>
            <person name="Baker S."/>
            <person name="Barry K."/>
            <person name="Bills G."/>
            <person name="Bluhm B."/>
            <person name="Cannon C."/>
            <person name="Castanera R."/>
            <person name="Culley D."/>
            <person name="Daum C."/>
            <person name="Ezra D."/>
            <person name="Gonzalez J."/>
            <person name="Henrissat B."/>
            <person name="Kuo A."/>
            <person name="Liang C."/>
            <person name="Lipzen A."/>
            <person name="Lutzoni F."/>
            <person name="Magnuson J."/>
            <person name="Mondo S."/>
            <person name="Nolan M."/>
            <person name="Ohm R."/>
            <person name="Pangilinan J."/>
            <person name="Park H.-J."/>
            <person name="Ramirez L."/>
            <person name="Alfaro M."/>
            <person name="Sun H."/>
            <person name="Tritt A."/>
            <person name="Yoshinaga Y."/>
            <person name="Zwiers L.-H."/>
            <person name="Turgeon B."/>
            <person name="Goodwin S."/>
            <person name="Spatafora J."/>
            <person name="Crous P."/>
            <person name="Grigoriev I."/>
        </authorList>
    </citation>
    <scope>NUCLEOTIDE SEQUENCE</scope>
    <source>
        <strain evidence="3">CBS 207.26</strain>
    </source>
</reference>
<dbReference type="PANTHER" id="PTHR47784:SF4">
    <property type="entry name" value="ZN(II)2CYS6 TRANSCRIPTION FACTOR (EUROFUNG)"/>
    <property type="match status" value="1"/>
</dbReference>
<dbReference type="GO" id="GO:0008270">
    <property type="term" value="F:zinc ion binding"/>
    <property type="evidence" value="ECO:0007669"/>
    <property type="project" value="InterPro"/>
</dbReference>
<protein>
    <recommendedName>
        <fullName evidence="2">Zn(2)-C6 fungal-type domain-containing protein</fullName>
    </recommendedName>
</protein>
<dbReference type="InterPro" id="IPR001138">
    <property type="entry name" value="Zn2Cys6_DnaBD"/>
</dbReference>
<dbReference type="PROSITE" id="PS00463">
    <property type="entry name" value="ZN2_CY6_FUNGAL_1"/>
    <property type="match status" value="1"/>
</dbReference>
<proteinExistence type="predicted"/>
<sequence length="391" mass="44245">MAEQRVAKRKPHTKSRKGCFQCKQRHTKCSEEHPRCAKCTHLDIHCTWPTISNRQSLSPPFNPGNHVYMLVEHRRFGSPDLVTPGASPELSIPDLRLLHHWTTEAYKTLQPGLVSKHSMWQNDFPELGFEYPFLLHGILALSAVHKAVSDPLSNKQSLLLQADSHISWALSTYRKYLQTPTTETVIPMFMLSTLLVTYSLAATQSGEPEDPIGVLHHCFRLLKGISVTGYPHWQHIKSSEVFSNLAGTILSNLESLDTRAGDEETPAILQLEELADLLDFQDKDACMNAINELHTTSVQLRKALPDCEEYTILFVWPAKLTDHFLGLLSVRNPVACVIVGYYAALLAQGCPVWWIGEWPHRVITATQQVLAWTPELLKWLEWPMQIIHPTA</sequence>
<dbReference type="GO" id="GO:0001228">
    <property type="term" value="F:DNA-binding transcription activator activity, RNA polymerase II-specific"/>
    <property type="evidence" value="ECO:0007669"/>
    <property type="project" value="TreeGrafter"/>
</dbReference>
<dbReference type="Proteomes" id="UP000800200">
    <property type="component" value="Unassembled WGS sequence"/>
</dbReference>
<evidence type="ECO:0000256" key="1">
    <source>
        <dbReference type="ARBA" id="ARBA00023242"/>
    </source>
</evidence>
<dbReference type="AlphaFoldDB" id="A0A6A6DMI6"/>
<dbReference type="Pfam" id="PF00172">
    <property type="entry name" value="Zn_clus"/>
    <property type="match status" value="1"/>
</dbReference>
<organism evidence="3 4">
    <name type="scientific">Zopfia rhizophila CBS 207.26</name>
    <dbReference type="NCBI Taxonomy" id="1314779"/>
    <lineage>
        <taxon>Eukaryota</taxon>
        <taxon>Fungi</taxon>
        <taxon>Dikarya</taxon>
        <taxon>Ascomycota</taxon>
        <taxon>Pezizomycotina</taxon>
        <taxon>Dothideomycetes</taxon>
        <taxon>Dothideomycetes incertae sedis</taxon>
        <taxon>Zopfiaceae</taxon>
        <taxon>Zopfia</taxon>
    </lineage>
</organism>
<dbReference type="InterPro" id="IPR053157">
    <property type="entry name" value="Sterol_Uptake_Regulator"/>
</dbReference>
<dbReference type="CDD" id="cd00067">
    <property type="entry name" value="GAL4"/>
    <property type="match status" value="1"/>
</dbReference>
<name>A0A6A6DMI6_9PEZI</name>
<evidence type="ECO:0000313" key="4">
    <source>
        <dbReference type="Proteomes" id="UP000800200"/>
    </source>
</evidence>
<dbReference type="Gene3D" id="4.10.240.10">
    <property type="entry name" value="Zn(2)-C6 fungal-type DNA-binding domain"/>
    <property type="match status" value="1"/>
</dbReference>
<dbReference type="SMART" id="SM00066">
    <property type="entry name" value="GAL4"/>
    <property type="match status" value="1"/>
</dbReference>
<feature type="domain" description="Zn(2)-C6 fungal-type" evidence="2">
    <location>
        <begin position="18"/>
        <end position="48"/>
    </location>
</feature>
<evidence type="ECO:0000259" key="2">
    <source>
        <dbReference type="PROSITE" id="PS50048"/>
    </source>
</evidence>
<dbReference type="EMBL" id="ML994669">
    <property type="protein sequence ID" value="KAF2179160.1"/>
    <property type="molecule type" value="Genomic_DNA"/>
</dbReference>
<keyword evidence="1" id="KW-0539">Nucleus</keyword>
<dbReference type="PROSITE" id="PS50048">
    <property type="entry name" value="ZN2_CY6_FUNGAL_2"/>
    <property type="match status" value="1"/>
</dbReference>
<dbReference type="SUPFAM" id="SSF57701">
    <property type="entry name" value="Zn2/Cys6 DNA-binding domain"/>
    <property type="match status" value="1"/>
</dbReference>
<gene>
    <name evidence="3" type="ORF">K469DRAFT_597014</name>
</gene>